<evidence type="ECO:0000313" key="2">
    <source>
        <dbReference type="Proteomes" id="UP000054630"/>
    </source>
</evidence>
<dbReference type="Proteomes" id="UP000054630">
    <property type="component" value="Unassembled WGS sequence"/>
</dbReference>
<sequence length="97" mass="11238">MPWLNGNGGLQLNNAAFSLTSSLSMHRRDTPFCSAQYVEEWRRRQHEANLQIKGVWLSMGPYSIILGFRNFGINTVHECENHGTNMESFVRIKFYQT</sequence>
<reference evidence="1 2" key="1">
    <citation type="submission" date="2015-01" db="EMBL/GenBank/DDBJ databases">
        <title>Evolution of Trichinella species and genotypes.</title>
        <authorList>
            <person name="Korhonen P.K."/>
            <person name="Edoardo P."/>
            <person name="Giuseppe L.R."/>
            <person name="Gasser R.B."/>
        </authorList>
    </citation>
    <scope>NUCLEOTIDE SEQUENCE [LARGE SCALE GENOMIC DNA]</scope>
    <source>
        <strain evidence="1">ISS37</strain>
    </source>
</reference>
<dbReference type="EMBL" id="JYDL01000007">
    <property type="protein sequence ID" value="KRX26367.1"/>
    <property type="molecule type" value="Genomic_DNA"/>
</dbReference>
<gene>
    <name evidence="1" type="ORF">T07_8877</name>
</gene>
<accession>A0A0V0SHU7</accession>
<organism evidence="1 2">
    <name type="scientific">Trichinella nelsoni</name>
    <dbReference type="NCBI Taxonomy" id="6336"/>
    <lineage>
        <taxon>Eukaryota</taxon>
        <taxon>Metazoa</taxon>
        <taxon>Ecdysozoa</taxon>
        <taxon>Nematoda</taxon>
        <taxon>Enoplea</taxon>
        <taxon>Dorylaimia</taxon>
        <taxon>Trichinellida</taxon>
        <taxon>Trichinellidae</taxon>
        <taxon>Trichinella</taxon>
    </lineage>
</organism>
<proteinExistence type="predicted"/>
<evidence type="ECO:0000313" key="1">
    <source>
        <dbReference type="EMBL" id="KRX26367.1"/>
    </source>
</evidence>
<name>A0A0V0SHU7_9BILA</name>
<comment type="caution">
    <text evidence="1">The sequence shown here is derived from an EMBL/GenBank/DDBJ whole genome shotgun (WGS) entry which is preliminary data.</text>
</comment>
<keyword evidence="2" id="KW-1185">Reference proteome</keyword>
<dbReference type="AlphaFoldDB" id="A0A0V0SHU7"/>
<protein>
    <submittedName>
        <fullName evidence="1">Uncharacterized protein</fullName>
    </submittedName>
</protein>